<sequence length="342" mass="38170">MASLLPHLPDAAVYTCLITGFGTQKKLVTVYELLKEMQEKGHPPDGKTYNALIKLMANQKISEHATRIYNKLIQNNIEPSIHTFNMIMKSYFMARNYEMGRAGLKEGPFTNGLVSLKDWCFSSSMEFRSCKPLLESRLPLLRLSLSKCLDQSFKTTASSEYGSKINKVTKHVNEEDGATFYVTRRGAIDSSAPAESKAYPKAANISSIHSMRESLLEETEEDYYRRLALFALRNHGGEDAINVIIESLGVESSMIRIEAAFVLGQLESKTAIASLSKILRDVKEHPMVRVEAAKALGFIADEKSREVLQELSGDLDPIIAKGCDSSLSILEFKNSKKYDPLI</sequence>
<organism evidence="3">
    <name type="scientific">Arabidopsis thaliana</name>
    <name type="common">Mouse-ear cress</name>
    <dbReference type="NCBI Taxonomy" id="3702"/>
    <lineage>
        <taxon>Eukaryota</taxon>
        <taxon>Viridiplantae</taxon>
        <taxon>Streptophyta</taxon>
        <taxon>Embryophyta</taxon>
        <taxon>Tracheophyta</taxon>
        <taxon>Spermatophyta</taxon>
        <taxon>Magnoliopsida</taxon>
        <taxon>eudicotyledons</taxon>
        <taxon>Gunneridae</taxon>
        <taxon>Pentapetalae</taxon>
        <taxon>rosids</taxon>
        <taxon>malvids</taxon>
        <taxon>Brassicales</taxon>
        <taxon>Brassicaceae</taxon>
        <taxon>Camelineae</taxon>
        <taxon>Arabidopsis</taxon>
    </lineage>
</organism>
<feature type="repeat" description="PPR" evidence="2">
    <location>
        <begin position="10"/>
        <end position="44"/>
    </location>
</feature>
<feature type="repeat" description="PPR" evidence="2">
    <location>
        <begin position="45"/>
        <end position="79"/>
    </location>
</feature>
<dbReference type="AlphaFoldDB" id="Q9LZN7"/>
<dbReference type="NCBIfam" id="TIGR00756">
    <property type="entry name" value="PPR"/>
    <property type="match status" value="2"/>
</dbReference>
<dbReference type="GO" id="GO:0005739">
    <property type="term" value="C:mitochondrion"/>
    <property type="evidence" value="ECO:0000314"/>
    <property type="project" value="TAIR"/>
</dbReference>
<dbReference type="GO" id="GO:0008270">
    <property type="term" value="F:zinc ion binding"/>
    <property type="evidence" value="ECO:0007005"/>
    <property type="project" value="TAIR"/>
</dbReference>
<dbReference type="GO" id="GO:0009507">
    <property type="term" value="C:chloroplast"/>
    <property type="evidence" value="ECO:0007005"/>
    <property type="project" value="TAIR"/>
</dbReference>
<dbReference type="SUPFAM" id="SSF48371">
    <property type="entry name" value="ARM repeat"/>
    <property type="match status" value="1"/>
</dbReference>
<reference evidence="3" key="3">
    <citation type="submission" date="2000-03" db="EMBL/GenBank/DDBJ databases">
        <authorList>
            <person name="EU Arabidopsis sequencing project"/>
        </authorList>
    </citation>
    <scope>NUCLEOTIDE SEQUENCE</scope>
</reference>
<dbReference type="InterPro" id="IPR011990">
    <property type="entry name" value="TPR-like_helical_dom_sf"/>
</dbReference>
<dbReference type="PANTHER" id="PTHR12697:SF5">
    <property type="entry name" value="DEOXYHYPUSINE HYDROXYLASE"/>
    <property type="match status" value="1"/>
</dbReference>
<evidence type="ECO:0000256" key="2">
    <source>
        <dbReference type="PROSITE-ProRule" id="PRU00708"/>
    </source>
</evidence>
<reference evidence="3" key="2">
    <citation type="submission" date="2000-03" db="EMBL/GenBank/DDBJ databases">
        <authorList>
            <person name="Bargues M."/>
            <person name="Perez-Perez A."/>
            <person name="Terol J."/>
            <person name="Torres A."/>
            <person name="Perez-Alonso M."/>
            <person name="Mewes H.W."/>
            <person name="Rudd S."/>
            <person name="Lemcke K."/>
            <person name="Mayer K.F.X."/>
            <person name="Quetier F."/>
            <person name="Salanoubat M."/>
        </authorList>
    </citation>
    <scope>NUCLEOTIDE SEQUENCE</scope>
</reference>
<dbReference type="Gene3D" id="1.25.10.10">
    <property type="entry name" value="Leucine-rich Repeat Variant"/>
    <property type="match status" value="1"/>
</dbReference>
<dbReference type="GO" id="GO:0005730">
    <property type="term" value="C:nucleolus"/>
    <property type="evidence" value="ECO:0007005"/>
    <property type="project" value="TAIR"/>
</dbReference>
<proteinExistence type="predicted"/>
<dbReference type="InterPro" id="IPR002885">
    <property type="entry name" value="PPR_rpt"/>
</dbReference>
<evidence type="ECO:0000313" key="3">
    <source>
        <dbReference type="EMBL" id="CAB82967.1"/>
    </source>
</evidence>
<dbReference type="PIR" id="T48045">
    <property type="entry name" value="T48045"/>
</dbReference>
<dbReference type="PROSITE" id="PS51375">
    <property type="entry name" value="PPR"/>
    <property type="match status" value="2"/>
</dbReference>
<evidence type="ECO:0000256" key="1">
    <source>
        <dbReference type="ARBA" id="ARBA00022737"/>
    </source>
</evidence>
<dbReference type="PANTHER" id="PTHR12697">
    <property type="entry name" value="PBS LYASE HEAT-LIKE PROTEIN"/>
    <property type="match status" value="1"/>
</dbReference>
<dbReference type="Pfam" id="PF13812">
    <property type="entry name" value="PPR_3"/>
    <property type="match status" value="1"/>
</dbReference>
<keyword evidence="1" id="KW-0677">Repeat</keyword>
<accession>Q9LZN7</accession>
<dbReference type="ExpressionAtlas" id="Q9LZN7">
    <property type="expression patterns" value="baseline and differential"/>
</dbReference>
<reference key="1">
    <citation type="journal article" date="2000" name="Nature">
        <title>Sequence and analysis of chromosome 3 of the plant Arabidopsis thaliana.</title>
        <authorList>
            <consortium name="European Union Chromosome 3 Arabidopsis Sequencing Consortium"/>
            <consortium name="Institute for Genomic Research"/>
            <consortium name="Kazusa DNA Research Institute"/>
            <person name="Salanoubat M."/>
            <person name="Lemcke K."/>
            <person name="Rieger M."/>
            <person name="Ansorge W."/>
            <person name="Unseld M."/>
            <person name="Fartmann B."/>
            <person name="Valle G."/>
            <person name="Blocker H."/>
            <person name="Perez-Alonso M."/>
            <person name="Obermaier B."/>
            <person name="Delseny M."/>
            <person name="Boutry M."/>
            <person name="Grivell L.A."/>
            <person name="Mache R."/>
            <person name="Puigdomenech P."/>
            <person name="De Simone V."/>
            <person name="Choisne N."/>
            <person name="Artiguenave F."/>
            <person name="Robert C."/>
            <person name="Brottier P."/>
            <person name="Wincker P."/>
            <person name="Cattolico L."/>
            <person name="Weissenbach J."/>
            <person name="Saurin W."/>
            <person name="Quetier F."/>
            <person name="Schafer M."/>
            <person name="Muller-Auer S."/>
            <person name="Gabel C."/>
            <person name="Fuchs M."/>
            <person name="Benes V."/>
            <person name="Wurmbach E."/>
            <person name="Drzonek H."/>
            <person name="Erfle H."/>
            <person name="Jordan N."/>
            <person name="Bangert S."/>
            <person name="Wiedelmann R."/>
            <person name="Kranz H."/>
            <person name="Voss H."/>
            <person name="Holland R."/>
            <person name="Brandt P."/>
            <person name="Nyakatura G."/>
            <person name="Vezzi A."/>
            <person name="D'Angelo M."/>
            <person name="Pallavicini A."/>
            <person name="Toppo S."/>
            <person name="Simionati B."/>
            <person name="Conrad A."/>
            <person name="Hornischer K."/>
            <person name="Kauer G."/>
            <person name="Lohnert T.H."/>
            <person name="Nordsiek G."/>
            <person name="Reichelt J."/>
            <person name="Scharfe M."/>
            <person name="Schon O."/>
            <person name="Bargues M."/>
            <person name="Terol J."/>
            <person name="Climent J."/>
            <person name="Navarro P."/>
            <person name="Collado C."/>
            <person name="Perez-Perez A."/>
            <person name="Ottenwalder B."/>
            <person name="Duchemin D."/>
            <person name="Cooke R."/>
            <person name="Laudie M."/>
            <person name="Berger-Llauro C."/>
            <person name="Purnelle B."/>
            <person name="Masuy D."/>
            <person name="de Haan M."/>
            <person name="Maarse A.C."/>
            <person name="Alcaraz J.P."/>
            <person name="Cottet A."/>
            <person name="Casacuberta E."/>
            <person name="Monfort A."/>
            <person name="Argiriou A."/>
            <person name="flores M."/>
            <person name="Liguori R."/>
            <person name="Vitale D."/>
            <person name="Mannhaupt G."/>
            <person name="Haase D."/>
            <person name="Schoof H."/>
            <person name="Rudd S."/>
            <person name="Zaccaria P."/>
            <person name="Mewes H.W."/>
            <person name="Mayer K.F."/>
            <person name="Kaul S."/>
            <person name="Town C.D."/>
            <person name="Koo H.L."/>
            <person name="Tallon L.J."/>
            <person name="Jenkins J."/>
            <person name="Rooney T."/>
            <person name="Rizzo M."/>
            <person name="Walts A."/>
            <person name="Utterback T."/>
            <person name="Fujii C.Y."/>
            <person name="Shea T.P."/>
            <person name="Creasy T.H."/>
            <person name="Haas B."/>
            <person name="Maiti R."/>
            <person name="Wu D."/>
            <person name="Peterson J."/>
            <person name="Van Aken S."/>
            <person name="Pai G."/>
            <person name="Militscher J."/>
            <person name="Sellers P."/>
            <person name="Gill J.E."/>
            <person name="Feldblyum T.V."/>
            <person name="Preuss D."/>
            <person name="Lin X."/>
            <person name="Nierman W.C."/>
            <person name="Salzberg S.L."/>
            <person name="White O."/>
            <person name="Venter J.C."/>
            <person name="Fraser C.M."/>
            <person name="Kaneko T."/>
            <person name="Nakamura Y."/>
            <person name="Sato S."/>
            <person name="Kato T."/>
            <person name="Asamizu E."/>
            <person name="Sasamoto S."/>
            <person name="Kimura T."/>
            <person name="Idesawa K."/>
            <person name="Kawashima K."/>
            <person name="Kishida Y."/>
            <person name="Kiyokawa C."/>
            <person name="Kohara M."/>
            <person name="Matsumoto M."/>
            <person name="Matsuno A."/>
            <person name="Muraki A."/>
            <person name="Nakayama S."/>
            <person name="Nakazaki N."/>
            <person name="Shinpo S."/>
            <person name="Takeuchi C."/>
            <person name="Wada T."/>
            <person name="Watanabe A."/>
            <person name="Yamada M."/>
            <person name="Yasuda M."/>
            <person name="Tabata S."/>
        </authorList>
    </citation>
    <scope>NUCLEOTIDE SEQUENCE [LARGE SCALE GENOMIC DNA]</scope>
    <source>
        <strain>cv. Columbia</strain>
    </source>
</reference>
<protein>
    <submittedName>
        <fullName evidence="3">Uncharacterized protein T12C14_230</fullName>
    </submittedName>
</protein>
<name>Q9LZN7_ARATH</name>
<dbReference type="Gene3D" id="1.25.40.10">
    <property type="entry name" value="Tetratricopeptide repeat domain"/>
    <property type="match status" value="1"/>
</dbReference>
<dbReference type="SMART" id="SM00567">
    <property type="entry name" value="EZ_HEAT"/>
    <property type="match status" value="3"/>
</dbReference>
<dbReference type="GO" id="GO:0046872">
    <property type="term" value="F:metal ion binding"/>
    <property type="evidence" value="ECO:0000314"/>
    <property type="project" value="TAIR"/>
</dbReference>
<dbReference type="Pfam" id="PF13646">
    <property type="entry name" value="HEAT_2"/>
    <property type="match status" value="1"/>
</dbReference>
<dbReference type="EMBL" id="AL162507">
    <property type="protein sequence ID" value="CAB82967.1"/>
    <property type="molecule type" value="Genomic_DNA"/>
</dbReference>
<dbReference type="InterPro" id="IPR004155">
    <property type="entry name" value="PBS_lyase_HEAT"/>
</dbReference>
<gene>
    <name evidence="3" type="primary">T12C14_230</name>
</gene>
<dbReference type="TAIR" id="AT3G62530"/>
<dbReference type="InterPro" id="IPR016024">
    <property type="entry name" value="ARM-type_fold"/>
</dbReference>
<dbReference type="InterPro" id="IPR011989">
    <property type="entry name" value="ARM-like"/>
</dbReference>
<dbReference type="GO" id="GO:0005829">
    <property type="term" value="C:cytosol"/>
    <property type="evidence" value="ECO:0007005"/>
    <property type="project" value="TAIR"/>
</dbReference>